<reference evidence="1 2" key="1">
    <citation type="submission" date="2017-09" db="EMBL/GenBank/DDBJ databases">
        <title>Large-scale bioinformatics analysis of Bacillus genomes uncovers conserved roles of natural products in bacterial physiology.</title>
        <authorList>
            <consortium name="Agbiome Team Llc"/>
            <person name="Bleich R.M."/>
            <person name="Grubbs K.J."/>
            <person name="Santa Maria K.C."/>
            <person name="Allen S.E."/>
            <person name="Farag S."/>
            <person name="Shank E.A."/>
            <person name="Bowers A."/>
        </authorList>
    </citation>
    <scope>NUCLEOTIDE SEQUENCE [LARGE SCALE GENOMIC DNA]</scope>
    <source>
        <strain evidence="1 2">AFS002368</strain>
    </source>
</reference>
<evidence type="ECO:0000313" key="1">
    <source>
        <dbReference type="EMBL" id="PES94070.1"/>
    </source>
</evidence>
<dbReference type="EMBL" id="NTZF01000020">
    <property type="protein sequence ID" value="PES94070.1"/>
    <property type="molecule type" value="Genomic_DNA"/>
</dbReference>
<dbReference type="AlphaFoldDB" id="A0A2A8J8E4"/>
<comment type="caution">
    <text evidence="1">The sequence shown here is derived from an EMBL/GenBank/DDBJ whole genome shotgun (WGS) entry which is preliminary data.</text>
</comment>
<proteinExistence type="predicted"/>
<organism evidence="1 2">
    <name type="scientific">Bacillus cereus</name>
    <dbReference type="NCBI Taxonomy" id="1396"/>
    <lineage>
        <taxon>Bacteria</taxon>
        <taxon>Bacillati</taxon>
        <taxon>Bacillota</taxon>
        <taxon>Bacilli</taxon>
        <taxon>Bacillales</taxon>
        <taxon>Bacillaceae</taxon>
        <taxon>Bacillus</taxon>
        <taxon>Bacillus cereus group</taxon>
    </lineage>
</organism>
<evidence type="ECO:0000313" key="2">
    <source>
        <dbReference type="Proteomes" id="UP000220900"/>
    </source>
</evidence>
<gene>
    <name evidence="1" type="ORF">CN491_17905</name>
</gene>
<dbReference type="Proteomes" id="UP000220900">
    <property type="component" value="Unassembled WGS sequence"/>
</dbReference>
<dbReference type="OrthoDB" id="9804286at2"/>
<protein>
    <submittedName>
        <fullName evidence="1">Uncharacterized protein</fullName>
    </submittedName>
</protein>
<name>A0A2A8J8E4_BACCE</name>
<sequence>MTEDKKNNFVKIINILSNSLLLILAILVTIPNYTEFRTTLEIIFLISCLLLIYSKHLSNNKKAMIPYVIFFILISSHLLYTLLI</sequence>
<accession>A0A2A8J8E4</accession>